<dbReference type="InterPro" id="IPR036034">
    <property type="entry name" value="PDZ_sf"/>
</dbReference>
<dbReference type="AlphaFoldDB" id="X0VIU5"/>
<dbReference type="GO" id="GO:0030288">
    <property type="term" value="C:outer membrane-bounded periplasmic space"/>
    <property type="evidence" value="ECO:0007669"/>
    <property type="project" value="TreeGrafter"/>
</dbReference>
<dbReference type="InterPro" id="IPR029045">
    <property type="entry name" value="ClpP/crotonase-like_dom_sf"/>
</dbReference>
<comment type="caution">
    <text evidence="2">The sequence shown here is derived from an EMBL/GenBank/DDBJ whole genome shotgun (WGS) entry which is preliminary data.</text>
</comment>
<dbReference type="GO" id="GO:0004175">
    <property type="term" value="F:endopeptidase activity"/>
    <property type="evidence" value="ECO:0007669"/>
    <property type="project" value="TreeGrafter"/>
</dbReference>
<dbReference type="Pfam" id="PF03572">
    <property type="entry name" value="Peptidase_S41"/>
    <property type="match status" value="1"/>
</dbReference>
<evidence type="ECO:0000259" key="1">
    <source>
        <dbReference type="SMART" id="SM00228"/>
    </source>
</evidence>
<dbReference type="PANTHER" id="PTHR32060:SF30">
    <property type="entry name" value="CARBOXY-TERMINAL PROCESSING PROTEASE CTPA"/>
    <property type="match status" value="1"/>
</dbReference>
<dbReference type="SUPFAM" id="SSF52096">
    <property type="entry name" value="ClpP/crotonase"/>
    <property type="match status" value="1"/>
</dbReference>
<dbReference type="EMBL" id="BARS01031447">
    <property type="protein sequence ID" value="GAG18224.1"/>
    <property type="molecule type" value="Genomic_DNA"/>
</dbReference>
<dbReference type="PANTHER" id="PTHR32060">
    <property type="entry name" value="TAIL-SPECIFIC PROTEASE"/>
    <property type="match status" value="1"/>
</dbReference>
<dbReference type="CDD" id="cd06782">
    <property type="entry name" value="cpPDZ_CPP-like"/>
    <property type="match status" value="1"/>
</dbReference>
<organism evidence="2">
    <name type="scientific">marine sediment metagenome</name>
    <dbReference type="NCBI Taxonomy" id="412755"/>
    <lineage>
        <taxon>unclassified sequences</taxon>
        <taxon>metagenomes</taxon>
        <taxon>ecological metagenomes</taxon>
    </lineage>
</organism>
<gene>
    <name evidence="2" type="ORF">S01H1_48934</name>
</gene>
<dbReference type="InterPro" id="IPR001478">
    <property type="entry name" value="PDZ"/>
</dbReference>
<sequence>GVGYWLGIYKLEVKSQKSKVRVKIVNKAVPADKDLDFSLFWQAWAKLEEKYLLKEDLDEKKMFYGAIQGMTASLGDPYTVFLPPKENKQVKEDLNGSFEGVGIRLGFNKDKRLTVIAPLKGMPAEAAGVKAGDLILHLKDEQKGIDEDTLDMSLPTAVEKIRGQRGTKITLTLLHENETEPFEAEITRETIVVPSVEVEFLNADGAKVDVKDAKFAHLRLMRFGELTADQWDKAILKIKNQKPKIKGLILDVRGNPGGY</sequence>
<name>X0VIU5_9ZZZZ</name>
<evidence type="ECO:0000313" key="2">
    <source>
        <dbReference type="EMBL" id="GAG18224.1"/>
    </source>
</evidence>
<proteinExistence type="predicted"/>
<feature type="non-terminal residue" evidence="2">
    <location>
        <position position="1"/>
    </location>
</feature>
<accession>X0VIU5</accession>
<dbReference type="SMART" id="SM00228">
    <property type="entry name" value="PDZ"/>
    <property type="match status" value="1"/>
</dbReference>
<dbReference type="InterPro" id="IPR005151">
    <property type="entry name" value="Tail-specific_protease"/>
</dbReference>
<dbReference type="Pfam" id="PF00595">
    <property type="entry name" value="PDZ"/>
    <property type="match status" value="1"/>
</dbReference>
<reference evidence="2" key="1">
    <citation type="journal article" date="2014" name="Front. Microbiol.">
        <title>High frequency of phylogenetically diverse reductive dehalogenase-homologous genes in deep subseafloor sedimentary metagenomes.</title>
        <authorList>
            <person name="Kawai M."/>
            <person name="Futagami T."/>
            <person name="Toyoda A."/>
            <person name="Takaki Y."/>
            <person name="Nishi S."/>
            <person name="Hori S."/>
            <person name="Arai W."/>
            <person name="Tsubouchi T."/>
            <person name="Morono Y."/>
            <person name="Uchiyama I."/>
            <person name="Ito T."/>
            <person name="Fujiyama A."/>
            <person name="Inagaki F."/>
            <person name="Takami H."/>
        </authorList>
    </citation>
    <scope>NUCLEOTIDE SEQUENCE</scope>
    <source>
        <strain evidence="2">Expedition CK06-06</strain>
    </source>
</reference>
<dbReference type="GO" id="GO:0007165">
    <property type="term" value="P:signal transduction"/>
    <property type="evidence" value="ECO:0007669"/>
    <property type="project" value="TreeGrafter"/>
</dbReference>
<protein>
    <recommendedName>
        <fullName evidence="1">PDZ domain-containing protein</fullName>
    </recommendedName>
</protein>
<dbReference type="GO" id="GO:0006508">
    <property type="term" value="P:proteolysis"/>
    <property type="evidence" value="ECO:0007669"/>
    <property type="project" value="InterPro"/>
</dbReference>
<dbReference type="Gene3D" id="2.30.42.10">
    <property type="match status" value="1"/>
</dbReference>
<dbReference type="Gene3D" id="3.30.750.44">
    <property type="match status" value="1"/>
</dbReference>
<dbReference type="SUPFAM" id="SSF50156">
    <property type="entry name" value="PDZ domain-like"/>
    <property type="match status" value="1"/>
</dbReference>
<dbReference type="InterPro" id="IPR055210">
    <property type="entry name" value="CtpA/B_N"/>
</dbReference>
<feature type="domain" description="PDZ" evidence="1">
    <location>
        <begin position="99"/>
        <end position="177"/>
    </location>
</feature>
<dbReference type="Pfam" id="PF22694">
    <property type="entry name" value="CtpB_N-like"/>
    <property type="match status" value="1"/>
</dbReference>
<dbReference type="GO" id="GO:0008236">
    <property type="term" value="F:serine-type peptidase activity"/>
    <property type="evidence" value="ECO:0007669"/>
    <property type="project" value="InterPro"/>
</dbReference>
<dbReference type="Gene3D" id="3.90.226.10">
    <property type="entry name" value="2-enoyl-CoA Hydratase, Chain A, domain 1"/>
    <property type="match status" value="1"/>
</dbReference>